<dbReference type="Proteomes" id="UP000076532">
    <property type="component" value="Unassembled WGS sequence"/>
</dbReference>
<feature type="transmembrane region" description="Helical" evidence="1">
    <location>
        <begin position="101"/>
        <end position="124"/>
    </location>
</feature>
<feature type="transmembrane region" description="Helical" evidence="1">
    <location>
        <begin position="236"/>
        <end position="253"/>
    </location>
</feature>
<sequence>MDSSLASIIEGLVANQTYKYVFVAQFVVSAFTKLLFDDHPLKRPNQWYTYDWLLSISEEYEVVSKAGLSWSIAIYFASRISLFGQMLCLIIYRVTAIANCALLFGISATFACLASVCTAFLFLIRVRAVYLKSRRITVAFGALFIFTIALNLTQYADIHIEYIPGTKLCGSNLNDKLYGLPSIANATYDTLVFLAISYRLAADGATEDSWRARLQSIVKTRGLYCVSSSLMRSGQLYYLATIVSFSANLIIMYSSMAPVDYRCTLTEMVAAFANIMACRVFRGVALETMASQNTPSGLSTMMIAAALELDPLPSHQIPKLDQA</sequence>
<reference evidence="2 3" key="1">
    <citation type="journal article" date="2016" name="Mol. Biol. Evol.">
        <title>Comparative Genomics of Early-Diverging Mushroom-Forming Fungi Provides Insights into the Origins of Lignocellulose Decay Capabilities.</title>
        <authorList>
            <person name="Nagy L.G."/>
            <person name="Riley R."/>
            <person name="Tritt A."/>
            <person name="Adam C."/>
            <person name="Daum C."/>
            <person name="Floudas D."/>
            <person name="Sun H."/>
            <person name="Yadav J.S."/>
            <person name="Pangilinan J."/>
            <person name="Larsson K.H."/>
            <person name="Matsuura K."/>
            <person name="Barry K."/>
            <person name="Labutti K."/>
            <person name="Kuo R."/>
            <person name="Ohm R.A."/>
            <person name="Bhattacharya S.S."/>
            <person name="Shirouzu T."/>
            <person name="Yoshinaga Y."/>
            <person name="Martin F.M."/>
            <person name="Grigoriev I.V."/>
            <person name="Hibbett D.S."/>
        </authorList>
    </citation>
    <scope>NUCLEOTIDE SEQUENCE [LARGE SCALE GENOMIC DNA]</scope>
    <source>
        <strain evidence="2 3">CBS 109695</strain>
    </source>
</reference>
<keyword evidence="1" id="KW-0812">Transmembrane</keyword>
<dbReference type="EMBL" id="KV417777">
    <property type="protein sequence ID" value="KZP06693.1"/>
    <property type="molecule type" value="Genomic_DNA"/>
</dbReference>
<dbReference type="AlphaFoldDB" id="A0A167X0K7"/>
<evidence type="ECO:0000256" key="1">
    <source>
        <dbReference type="SAM" id="Phobius"/>
    </source>
</evidence>
<gene>
    <name evidence="2" type="ORF">FIBSPDRAFT_966247</name>
</gene>
<name>A0A167X0K7_9AGAM</name>
<evidence type="ECO:0000313" key="3">
    <source>
        <dbReference type="Proteomes" id="UP000076532"/>
    </source>
</evidence>
<protein>
    <submittedName>
        <fullName evidence="2">Uncharacterized protein</fullName>
    </submittedName>
</protein>
<accession>A0A167X0K7</accession>
<organism evidence="2 3">
    <name type="scientific">Athelia psychrophila</name>
    <dbReference type="NCBI Taxonomy" id="1759441"/>
    <lineage>
        <taxon>Eukaryota</taxon>
        <taxon>Fungi</taxon>
        <taxon>Dikarya</taxon>
        <taxon>Basidiomycota</taxon>
        <taxon>Agaricomycotina</taxon>
        <taxon>Agaricomycetes</taxon>
        <taxon>Agaricomycetidae</taxon>
        <taxon>Atheliales</taxon>
        <taxon>Atheliaceae</taxon>
        <taxon>Athelia</taxon>
    </lineage>
</organism>
<feature type="transmembrane region" description="Helical" evidence="1">
    <location>
        <begin position="136"/>
        <end position="156"/>
    </location>
</feature>
<proteinExistence type="predicted"/>
<keyword evidence="1" id="KW-1133">Transmembrane helix</keyword>
<feature type="transmembrane region" description="Helical" evidence="1">
    <location>
        <begin position="72"/>
        <end position="95"/>
    </location>
</feature>
<keyword evidence="1" id="KW-0472">Membrane</keyword>
<evidence type="ECO:0000313" key="2">
    <source>
        <dbReference type="EMBL" id="KZP06693.1"/>
    </source>
</evidence>
<dbReference type="OrthoDB" id="3038990at2759"/>
<keyword evidence="3" id="KW-1185">Reference proteome</keyword>